<evidence type="ECO:0000313" key="2">
    <source>
        <dbReference type="EMBL" id="SVD28603.1"/>
    </source>
</evidence>
<dbReference type="AlphaFoldDB" id="A0A382U2V9"/>
<dbReference type="InterPro" id="IPR011871">
    <property type="entry name" value="Fib_succ_major"/>
</dbReference>
<evidence type="ECO:0000259" key="1">
    <source>
        <dbReference type="Pfam" id="PF09603"/>
    </source>
</evidence>
<organism evidence="2">
    <name type="scientific">marine metagenome</name>
    <dbReference type="NCBI Taxonomy" id="408172"/>
    <lineage>
        <taxon>unclassified sequences</taxon>
        <taxon>metagenomes</taxon>
        <taxon>ecological metagenomes</taxon>
    </lineage>
</organism>
<feature type="non-terminal residue" evidence="2">
    <location>
        <position position="296"/>
    </location>
</feature>
<dbReference type="Pfam" id="PF19625">
    <property type="entry name" value="DUF6130"/>
    <property type="match status" value="1"/>
</dbReference>
<protein>
    <recommendedName>
        <fullName evidence="1">Fibrobacter succinogenes major paralogous domain-containing protein</fullName>
    </recommendedName>
</protein>
<feature type="non-terminal residue" evidence="2">
    <location>
        <position position="1"/>
    </location>
</feature>
<dbReference type="EMBL" id="UINC01141077">
    <property type="protein sequence ID" value="SVD28603.1"/>
    <property type="molecule type" value="Genomic_DNA"/>
</dbReference>
<dbReference type="InterPro" id="IPR046133">
    <property type="entry name" value="DUF6130"/>
</dbReference>
<gene>
    <name evidence="2" type="ORF">METZ01_LOCUS381457</name>
</gene>
<reference evidence="2" key="1">
    <citation type="submission" date="2018-05" db="EMBL/GenBank/DDBJ databases">
        <authorList>
            <person name="Lanie J.A."/>
            <person name="Ng W.-L."/>
            <person name="Kazmierczak K.M."/>
            <person name="Andrzejewski T.M."/>
            <person name="Davidsen T.M."/>
            <person name="Wayne K.J."/>
            <person name="Tettelin H."/>
            <person name="Glass J.I."/>
            <person name="Rusch D."/>
            <person name="Podicherti R."/>
            <person name="Tsui H.-C.T."/>
            <person name="Winkler M.E."/>
        </authorList>
    </citation>
    <scope>NUCLEOTIDE SEQUENCE</scope>
</reference>
<dbReference type="Pfam" id="PF09603">
    <property type="entry name" value="Fib_succ_major"/>
    <property type="match status" value="1"/>
</dbReference>
<sequence>ENCNAEAQECVLEFADVYLYCATECQLAYEECGELGSVTVTITSPVDGETLNSGDFSIEYFTTDFTIGSSGCDDCDGHLHVFVDDTINFYGDYMVYSEGPIPLSGVPYGEHSITIQLVDPSHSPFDPSIESTVNVTVSMPTPEISVTPDALSLELNEGETGEQTLTISNTGGEPLEVTLSIDDGSTVTDIDGNVYETVEVGEQVWMKENLKVTHYRNGDEIPTGYSNDDWTNLTTGAYAVYNDDSLNADIYGNLYNGYAVEDERGLCPEGWHVPTDQEYTELTDYLGFGAGGKMKE</sequence>
<proteinExistence type="predicted"/>
<accession>A0A382U2V9</accession>
<name>A0A382U2V9_9ZZZZ</name>
<feature type="domain" description="Fibrobacter succinogenes major paralogous" evidence="1">
    <location>
        <begin position="198"/>
        <end position="288"/>
    </location>
</feature>
<dbReference type="NCBIfam" id="TIGR02145">
    <property type="entry name" value="Fib_succ_major"/>
    <property type="match status" value="1"/>
</dbReference>